<protein>
    <recommendedName>
        <fullName evidence="3">EcsC protein family protein</fullName>
    </recommendedName>
</protein>
<evidence type="ECO:0000313" key="2">
    <source>
        <dbReference type="Proteomes" id="UP000198507"/>
    </source>
</evidence>
<name>A0A1I0BA36_9ACTN</name>
<proteinExistence type="predicted"/>
<reference evidence="2" key="1">
    <citation type="submission" date="2016-10" db="EMBL/GenBank/DDBJ databases">
        <authorList>
            <person name="Varghese N."/>
            <person name="Submissions S."/>
        </authorList>
    </citation>
    <scope>NUCLEOTIDE SEQUENCE [LARGE SCALE GENOMIC DNA]</scope>
    <source>
        <strain evidence="2">DSM 44209</strain>
    </source>
</reference>
<dbReference type="OrthoDB" id="3825591at2"/>
<evidence type="ECO:0008006" key="3">
    <source>
        <dbReference type="Google" id="ProtNLM"/>
    </source>
</evidence>
<dbReference type="AlphaFoldDB" id="A0A1I0BA36"/>
<organism evidence="1 2">
    <name type="scientific">Geodermatophilus poikilotrophus</name>
    <dbReference type="NCBI Taxonomy" id="1333667"/>
    <lineage>
        <taxon>Bacteria</taxon>
        <taxon>Bacillati</taxon>
        <taxon>Actinomycetota</taxon>
        <taxon>Actinomycetes</taxon>
        <taxon>Geodermatophilales</taxon>
        <taxon>Geodermatophilaceae</taxon>
        <taxon>Geodermatophilus</taxon>
    </lineage>
</organism>
<dbReference type="Proteomes" id="UP000198507">
    <property type="component" value="Unassembled WGS sequence"/>
</dbReference>
<dbReference type="RefSeq" id="WP_091440523.1">
    <property type="nucleotide sequence ID" value="NZ_FOIE01000002.1"/>
</dbReference>
<dbReference type="EMBL" id="FOIE01000002">
    <property type="protein sequence ID" value="SET03770.1"/>
    <property type="molecule type" value="Genomic_DNA"/>
</dbReference>
<evidence type="ECO:0000313" key="1">
    <source>
        <dbReference type="EMBL" id="SET03770.1"/>
    </source>
</evidence>
<gene>
    <name evidence="1" type="ORF">SAMN04488546_1186</name>
</gene>
<sequence length="222" mass="23635">MAPPIGDAVVVDVLRRVDRLTAPLVRRLGRPPELPRAEREEWWADRVTRVAAGVSAVPRLAGKLADLLPLQNTVGSAVQALVVGGVAAEHGVQDEAERVSLLAAVLLDRDLPAERVRPLLARARGAYADDVLGGREDRSAVRTLWRVARLLSRIDDTLDARPKGKLRHRALANLPVVGTIGGYAAEREGLRRAAAETAALLADRAGRTPAAGPGSRPADPAQ</sequence>
<keyword evidence="2" id="KW-1185">Reference proteome</keyword>
<accession>A0A1I0BA36</accession>